<evidence type="ECO:0000256" key="2">
    <source>
        <dbReference type="ARBA" id="ARBA00022771"/>
    </source>
</evidence>
<sequence>MAARTPLEMLQDEAHCSICLEIFQDPVSIHCGHSFCRSCITETWKGQTTNFSCPQCRKTGDQMTLRPNWELANVIEAAKRL</sequence>
<dbReference type="InterPro" id="IPR001841">
    <property type="entry name" value="Znf_RING"/>
</dbReference>
<dbReference type="InterPro" id="IPR013083">
    <property type="entry name" value="Znf_RING/FYVE/PHD"/>
</dbReference>
<reference evidence="6" key="2">
    <citation type="submission" date="2025-09" db="UniProtKB">
        <authorList>
            <consortium name="Ensembl"/>
        </authorList>
    </citation>
    <scope>IDENTIFICATION</scope>
</reference>
<evidence type="ECO:0000256" key="3">
    <source>
        <dbReference type="ARBA" id="ARBA00022833"/>
    </source>
</evidence>
<proteinExistence type="predicted"/>
<dbReference type="SMART" id="SM00184">
    <property type="entry name" value="RING"/>
    <property type="match status" value="1"/>
</dbReference>
<dbReference type="PROSITE" id="PS00518">
    <property type="entry name" value="ZF_RING_1"/>
    <property type="match status" value="1"/>
</dbReference>
<dbReference type="SUPFAM" id="SSF57850">
    <property type="entry name" value="RING/U-box"/>
    <property type="match status" value="1"/>
</dbReference>
<dbReference type="PROSITE" id="PS50089">
    <property type="entry name" value="ZF_RING_2"/>
    <property type="match status" value="1"/>
</dbReference>
<accession>A0A8C3KGC4</accession>
<keyword evidence="2 4" id="KW-0863">Zinc-finger</keyword>
<keyword evidence="3" id="KW-0862">Zinc</keyword>
<keyword evidence="7" id="KW-1185">Reference proteome</keyword>
<dbReference type="AlphaFoldDB" id="A0A8C3KGC4"/>
<protein>
    <recommendedName>
        <fullName evidence="5">RING-type domain-containing protein</fullName>
    </recommendedName>
</protein>
<evidence type="ECO:0000313" key="6">
    <source>
        <dbReference type="Ensembl" id="ENSCPGP00000022641.1"/>
    </source>
</evidence>
<feature type="domain" description="RING-type" evidence="5">
    <location>
        <begin position="16"/>
        <end position="57"/>
    </location>
</feature>
<dbReference type="InterPro" id="IPR050143">
    <property type="entry name" value="TRIM/RBCC"/>
</dbReference>
<name>A0A8C3KGC4_9CHAR</name>
<evidence type="ECO:0000313" key="7">
    <source>
        <dbReference type="Proteomes" id="UP000694419"/>
    </source>
</evidence>
<dbReference type="PANTHER" id="PTHR24103">
    <property type="entry name" value="E3 UBIQUITIN-PROTEIN LIGASE TRIM"/>
    <property type="match status" value="1"/>
</dbReference>
<dbReference type="GO" id="GO:0008270">
    <property type="term" value="F:zinc ion binding"/>
    <property type="evidence" value="ECO:0007669"/>
    <property type="project" value="UniProtKB-KW"/>
</dbReference>
<dbReference type="Proteomes" id="UP000694419">
    <property type="component" value="Unplaced"/>
</dbReference>
<dbReference type="InterPro" id="IPR017907">
    <property type="entry name" value="Znf_RING_CS"/>
</dbReference>
<dbReference type="Gene3D" id="3.30.40.10">
    <property type="entry name" value="Zinc/RING finger domain, C3HC4 (zinc finger)"/>
    <property type="match status" value="1"/>
</dbReference>
<keyword evidence="1" id="KW-0479">Metal-binding</keyword>
<dbReference type="Ensembl" id="ENSCPGT00000024755.1">
    <property type="protein sequence ID" value="ENSCPGP00000022641.1"/>
    <property type="gene ID" value="ENSCPGG00000015730.1"/>
</dbReference>
<evidence type="ECO:0000256" key="1">
    <source>
        <dbReference type="ARBA" id="ARBA00022723"/>
    </source>
</evidence>
<reference evidence="6" key="1">
    <citation type="submission" date="2025-08" db="UniProtKB">
        <authorList>
            <consortium name="Ensembl"/>
        </authorList>
    </citation>
    <scope>IDENTIFICATION</scope>
</reference>
<organism evidence="6 7">
    <name type="scientific">Calidris pygmaea</name>
    <name type="common">Spoon-billed sandpiper</name>
    <dbReference type="NCBI Taxonomy" id="425635"/>
    <lineage>
        <taxon>Eukaryota</taxon>
        <taxon>Metazoa</taxon>
        <taxon>Chordata</taxon>
        <taxon>Craniata</taxon>
        <taxon>Vertebrata</taxon>
        <taxon>Euteleostomi</taxon>
        <taxon>Archelosauria</taxon>
        <taxon>Archosauria</taxon>
        <taxon>Dinosauria</taxon>
        <taxon>Saurischia</taxon>
        <taxon>Theropoda</taxon>
        <taxon>Coelurosauria</taxon>
        <taxon>Aves</taxon>
        <taxon>Neognathae</taxon>
        <taxon>Neoaves</taxon>
        <taxon>Charadriiformes</taxon>
        <taxon>Scolopacidae</taxon>
        <taxon>Calidris</taxon>
    </lineage>
</organism>
<evidence type="ECO:0000256" key="4">
    <source>
        <dbReference type="PROSITE-ProRule" id="PRU00175"/>
    </source>
</evidence>
<dbReference type="Pfam" id="PF15227">
    <property type="entry name" value="zf-C3HC4_4"/>
    <property type="match status" value="1"/>
</dbReference>
<evidence type="ECO:0000259" key="5">
    <source>
        <dbReference type="PROSITE" id="PS50089"/>
    </source>
</evidence>